<evidence type="ECO:0000256" key="1">
    <source>
        <dbReference type="ARBA" id="ARBA00004123"/>
    </source>
</evidence>
<dbReference type="PANTHER" id="PTHR12346:SF0">
    <property type="entry name" value="SIN3A, ISOFORM G"/>
    <property type="match status" value="1"/>
</dbReference>
<reference evidence="5 7" key="1">
    <citation type="journal article" date="2011" name="Nature">
        <title>The Medicago genome provides insight into the evolution of rhizobial symbioses.</title>
        <authorList>
            <person name="Young N.D."/>
            <person name="Debelle F."/>
            <person name="Oldroyd G.E."/>
            <person name="Geurts R."/>
            <person name="Cannon S.B."/>
            <person name="Udvardi M.K."/>
            <person name="Benedito V.A."/>
            <person name="Mayer K.F."/>
            <person name="Gouzy J."/>
            <person name="Schoof H."/>
            <person name="Van de Peer Y."/>
            <person name="Proost S."/>
            <person name="Cook D.R."/>
            <person name="Meyers B.C."/>
            <person name="Spannagl M."/>
            <person name="Cheung F."/>
            <person name="De Mita S."/>
            <person name="Krishnakumar V."/>
            <person name="Gundlach H."/>
            <person name="Zhou S."/>
            <person name="Mudge J."/>
            <person name="Bharti A.K."/>
            <person name="Murray J.D."/>
            <person name="Naoumkina M.A."/>
            <person name="Rosen B."/>
            <person name="Silverstein K.A."/>
            <person name="Tang H."/>
            <person name="Rombauts S."/>
            <person name="Zhao P.X."/>
            <person name="Zhou P."/>
            <person name="Barbe V."/>
            <person name="Bardou P."/>
            <person name="Bechner M."/>
            <person name="Bellec A."/>
            <person name="Berger A."/>
            <person name="Berges H."/>
            <person name="Bidwell S."/>
            <person name="Bisseling T."/>
            <person name="Choisne N."/>
            <person name="Couloux A."/>
            <person name="Denny R."/>
            <person name="Deshpande S."/>
            <person name="Dai X."/>
            <person name="Doyle J.J."/>
            <person name="Dudez A.M."/>
            <person name="Farmer A.D."/>
            <person name="Fouteau S."/>
            <person name="Franken C."/>
            <person name="Gibelin C."/>
            <person name="Gish J."/>
            <person name="Goldstein S."/>
            <person name="Gonzalez A.J."/>
            <person name="Green P.J."/>
            <person name="Hallab A."/>
            <person name="Hartog M."/>
            <person name="Hua A."/>
            <person name="Humphray S.J."/>
            <person name="Jeong D.H."/>
            <person name="Jing Y."/>
            <person name="Jocker A."/>
            <person name="Kenton S.M."/>
            <person name="Kim D.J."/>
            <person name="Klee K."/>
            <person name="Lai H."/>
            <person name="Lang C."/>
            <person name="Lin S."/>
            <person name="Macmil S.L."/>
            <person name="Magdelenat G."/>
            <person name="Matthews L."/>
            <person name="McCorrison J."/>
            <person name="Monaghan E.L."/>
            <person name="Mun J.H."/>
            <person name="Najar F.Z."/>
            <person name="Nicholson C."/>
            <person name="Noirot C."/>
            <person name="O'Bleness M."/>
            <person name="Paule C.R."/>
            <person name="Poulain J."/>
            <person name="Prion F."/>
            <person name="Qin B."/>
            <person name="Qu C."/>
            <person name="Retzel E.F."/>
            <person name="Riddle C."/>
            <person name="Sallet E."/>
            <person name="Samain S."/>
            <person name="Samson N."/>
            <person name="Sanders I."/>
            <person name="Saurat O."/>
            <person name="Scarpelli C."/>
            <person name="Schiex T."/>
            <person name="Segurens B."/>
            <person name="Severin A.J."/>
            <person name="Sherrier D.J."/>
            <person name="Shi R."/>
            <person name="Sims S."/>
            <person name="Singer S.R."/>
            <person name="Sinharoy S."/>
            <person name="Sterck L."/>
            <person name="Viollet A."/>
            <person name="Wang B.B."/>
            <person name="Wang K."/>
            <person name="Wang M."/>
            <person name="Wang X."/>
            <person name="Warfsmann J."/>
            <person name="Weissenbach J."/>
            <person name="White D.D."/>
            <person name="White J.D."/>
            <person name="Wiley G.B."/>
            <person name="Wincker P."/>
            <person name="Xing Y."/>
            <person name="Yang L."/>
            <person name="Yao Z."/>
            <person name="Ying F."/>
            <person name="Zhai J."/>
            <person name="Zhou L."/>
            <person name="Zuber A."/>
            <person name="Denarie J."/>
            <person name="Dixon R.A."/>
            <person name="May G.D."/>
            <person name="Schwartz D.C."/>
            <person name="Rogers J."/>
            <person name="Quetier F."/>
            <person name="Town C.D."/>
            <person name="Roe B.A."/>
        </authorList>
    </citation>
    <scope>NUCLEOTIDE SEQUENCE [LARGE SCALE GENOMIC DNA]</scope>
    <source>
        <strain evidence="5">A17</strain>
        <strain evidence="6 7">cv. Jemalong A17</strain>
    </source>
</reference>
<dbReference type="Proteomes" id="UP000002051">
    <property type="component" value="Unassembled WGS sequence"/>
</dbReference>
<dbReference type="HOGENOM" id="CLU_2546022_0_0_1"/>
<dbReference type="Pfam" id="PF02671">
    <property type="entry name" value="PAH"/>
    <property type="match status" value="1"/>
</dbReference>
<protein>
    <submittedName>
        <fullName evidence="5">Paired amphipathic helix protein</fullName>
    </submittedName>
</protein>
<dbReference type="PROSITE" id="PS51477">
    <property type="entry name" value="PAH"/>
    <property type="match status" value="1"/>
</dbReference>
<evidence type="ECO:0000313" key="6">
    <source>
        <dbReference type="EnsemblPlants" id="AES62691"/>
    </source>
</evidence>
<dbReference type="EnsemblPlants" id="AES62691">
    <property type="protein sequence ID" value="AES62691"/>
    <property type="gene ID" value="MTR_1g104950"/>
</dbReference>
<dbReference type="PaxDb" id="3880-AES62691"/>
<evidence type="ECO:0000256" key="4">
    <source>
        <dbReference type="PROSITE-ProRule" id="PRU00810"/>
    </source>
</evidence>
<dbReference type="PANTHER" id="PTHR12346">
    <property type="entry name" value="SIN3B-RELATED"/>
    <property type="match status" value="1"/>
</dbReference>
<evidence type="ECO:0000313" key="7">
    <source>
        <dbReference type="Proteomes" id="UP000002051"/>
    </source>
</evidence>
<keyword evidence="3 4" id="KW-0539">Nucleus</keyword>
<evidence type="ECO:0000313" key="5">
    <source>
        <dbReference type="EMBL" id="AES62691.1"/>
    </source>
</evidence>
<organism evidence="5 7">
    <name type="scientific">Medicago truncatula</name>
    <name type="common">Barrel medic</name>
    <name type="synonym">Medicago tribuloides</name>
    <dbReference type="NCBI Taxonomy" id="3880"/>
    <lineage>
        <taxon>Eukaryota</taxon>
        <taxon>Viridiplantae</taxon>
        <taxon>Streptophyta</taxon>
        <taxon>Embryophyta</taxon>
        <taxon>Tracheophyta</taxon>
        <taxon>Spermatophyta</taxon>
        <taxon>Magnoliopsida</taxon>
        <taxon>eudicotyledons</taxon>
        <taxon>Gunneridae</taxon>
        <taxon>Pentapetalae</taxon>
        <taxon>rosids</taxon>
        <taxon>fabids</taxon>
        <taxon>Fabales</taxon>
        <taxon>Fabaceae</taxon>
        <taxon>Papilionoideae</taxon>
        <taxon>50 kb inversion clade</taxon>
        <taxon>NPAAA clade</taxon>
        <taxon>Hologalegina</taxon>
        <taxon>IRL clade</taxon>
        <taxon>Trifolieae</taxon>
        <taxon>Medicago</taxon>
    </lineage>
</organism>
<dbReference type="EMBL" id="CM001217">
    <property type="protein sequence ID" value="AES62691.1"/>
    <property type="molecule type" value="Genomic_DNA"/>
</dbReference>
<dbReference type="InterPro" id="IPR036600">
    <property type="entry name" value="PAH_sf"/>
</dbReference>
<reference evidence="6" key="3">
    <citation type="submission" date="2015-04" db="UniProtKB">
        <authorList>
            <consortium name="EnsemblPlants"/>
        </authorList>
    </citation>
    <scope>IDENTIFICATION</scope>
    <source>
        <strain evidence="6">cv. Jemalong A17</strain>
    </source>
</reference>
<dbReference type="InterPro" id="IPR003822">
    <property type="entry name" value="PAH"/>
</dbReference>
<accession>G7IE21</accession>
<sequence length="83" mass="9629">MKLLHDFGAKRIDKRVVKEGVMELFKEHQDLISRFSIFLQPGHEISFPLDNDQHVQRGDEAMSLVTAVKVAFQNKREKYGENS</sequence>
<dbReference type="AlphaFoldDB" id="G7IE21"/>
<name>G7IE21_MEDTR</name>
<keyword evidence="7" id="KW-1185">Reference proteome</keyword>
<dbReference type="InterPro" id="IPR039774">
    <property type="entry name" value="Sin3-like"/>
</dbReference>
<dbReference type="GO" id="GO:0003714">
    <property type="term" value="F:transcription corepressor activity"/>
    <property type="evidence" value="ECO:0007669"/>
    <property type="project" value="InterPro"/>
</dbReference>
<dbReference type="Gene3D" id="1.20.1160.11">
    <property type="entry name" value="Paired amphipathic helix"/>
    <property type="match status" value="1"/>
</dbReference>
<dbReference type="GO" id="GO:0005634">
    <property type="term" value="C:nucleus"/>
    <property type="evidence" value="ECO:0007669"/>
    <property type="project" value="UniProtKB-SubCell"/>
</dbReference>
<comment type="subcellular location">
    <subcellularLocation>
        <location evidence="1 4">Nucleus</location>
    </subcellularLocation>
</comment>
<evidence type="ECO:0000256" key="2">
    <source>
        <dbReference type="ARBA" id="ARBA00022491"/>
    </source>
</evidence>
<proteinExistence type="predicted"/>
<gene>
    <name evidence="5" type="ordered locus">MTR_1g104950</name>
</gene>
<dbReference type="SUPFAM" id="SSF47762">
    <property type="entry name" value="PAH2 domain"/>
    <property type="match status" value="1"/>
</dbReference>
<keyword evidence="2" id="KW-0678">Repressor</keyword>
<reference evidence="5 7" key="2">
    <citation type="journal article" date="2014" name="BMC Genomics">
        <title>An improved genome release (version Mt4.0) for the model legume Medicago truncatula.</title>
        <authorList>
            <person name="Tang H."/>
            <person name="Krishnakumar V."/>
            <person name="Bidwell S."/>
            <person name="Rosen B."/>
            <person name="Chan A."/>
            <person name="Zhou S."/>
            <person name="Gentzbittel L."/>
            <person name="Childs K.L."/>
            <person name="Yandell M."/>
            <person name="Gundlach H."/>
            <person name="Mayer K.F."/>
            <person name="Schwartz D.C."/>
            <person name="Town C.D."/>
        </authorList>
    </citation>
    <scope>GENOME REANNOTATION</scope>
    <source>
        <strain evidence="6 7">cv. Jemalong A17</strain>
    </source>
</reference>
<evidence type="ECO:0000256" key="3">
    <source>
        <dbReference type="ARBA" id="ARBA00023242"/>
    </source>
</evidence>